<dbReference type="SUPFAM" id="SSF117289">
    <property type="entry name" value="Nucleoporin domain"/>
    <property type="match status" value="1"/>
</dbReference>
<reference evidence="3 4" key="1">
    <citation type="journal article" date="2015" name="Fungal Genet. Biol.">
        <title>Evolution of novel wood decay mechanisms in Agaricales revealed by the genome sequences of Fistulina hepatica and Cylindrobasidium torrendii.</title>
        <authorList>
            <person name="Floudas D."/>
            <person name="Held B.W."/>
            <person name="Riley R."/>
            <person name="Nagy L.G."/>
            <person name="Koehler G."/>
            <person name="Ransdell A.S."/>
            <person name="Younus H."/>
            <person name="Chow J."/>
            <person name="Chiniquy J."/>
            <person name="Lipzen A."/>
            <person name="Tritt A."/>
            <person name="Sun H."/>
            <person name="Haridas S."/>
            <person name="LaButti K."/>
            <person name="Ohm R.A."/>
            <person name="Kues U."/>
            <person name="Blanchette R.A."/>
            <person name="Grigoriev I.V."/>
            <person name="Minto R.E."/>
            <person name="Hibbett D.S."/>
        </authorList>
    </citation>
    <scope>NUCLEOTIDE SEQUENCE [LARGE SCALE GENOMIC DNA]</scope>
    <source>
        <strain evidence="3 4">ATCC 64428</strain>
    </source>
</reference>
<accession>A0A0D7AI16</accession>
<keyword evidence="1" id="KW-0853">WD repeat</keyword>
<dbReference type="OrthoDB" id="8883818at2759"/>
<sequence>MAEPASLHVHRCRFIDYAPSAITALAFSPLPLPSTKGKRPVVSSTQPPKIGMLAVGHSNGNIDLCEWASADAVQSPQAWVIRKTISGTYPSKVDSMALVIRYPDMTESDAVLCRADLRLFSSGGGSELVEWDIERGCIRRTIKSQGGAIWSIAANPAGTILALACEDGTVQLLSIAHDTLVYRCRFDRVKCRILSLAWGPPIPPKQGTTASTVRTDSDLSEDDDDDADAWTDSFLVTGCSDSSLRKWDVSSGRVVDRMGTDKVRGERTLVWTVGVLGDGTMVSGDSLGMVKFWDHRTCTQLQTFQGHSADVLCMAIGPDGRSVYTSGVDQKISQFCCIKPSLTSSSSHPHWIYTCSRRLHSHDVRALATWPPYTCLPPSLSRQFSTDLAPVLASGGLDMSVTLTPAALPSSTTFGKVLNPLATGVDATFENAYYRRIAYHAAPALSVAPQARLVACTREASVSVWKISHREDAGDALDAAAVAGFAGEEDCKSWKKVLEMDLNVHTNLVASALSPDGRWLVVSDMYDTKLFALEGPEFRPRRVRDFTSILAPHLASPTAGGLSSSTGALAFAFTPDGSKLVMATAITAQILVIDLQQRRVLRRFDHHRASHVARKPIRVLDENDDDDGSVSNVSSADIDFTGVSQPPCILRLAVSPDGQWLASSDDRSRTHIFSLDSLQHHCVLPSFHLPAQTIAFDANLPSLLVMAFPDNSLQCYDVEMRQFPAWAQNLTSHLPKRFTSAHDPVLGVLFPFVGGKRRALFWGSTWLCKLDLQTSGSMSSNSSKKKRRRDDAPSVKPTTVDSGNAPNEDPKMILHYRPILHADLLNDDELLVVERPLVDVMATLPPAYFKHRYGAS</sequence>
<feature type="region of interest" description="Disordered" evidence="2">
    <location>
        <begin position="205"/>
        <end position="225"/>
    </location>
</feature>
<dbReference type="Gene3D" id="2.130.10.10">
    <property type="entry name" value="YVTN repeat-like/Quinoprotein amine dehydrogenase"/>
    <property type="match status" value="3"/>
</dbReference>
<dbReference type="SUPFAM" id="SSF50978">
    <property type="entry name" value="WD40 repeat-like"/>
    <property type="match status" value="1"/>
</dbReference>
<dbReference type="PANTHER" id="PTHR44163:SF1">
    <property type="entry name" value="U3 SMALL NUCLEOLAR RNA-ASSOCIATED PROTEIN 4 HOMOLOG"/>
    <property type="match status" value="1"/>
</dbReference>
<dbReference type="InterPro" id="IPR046351">
    <property type="entry name" value="UTP4"/>
</dbReference>
<dbReference type="GO" id="GO:0000462">
    <property type="term" value="P:maturation of SSU-rRNA from tricistronic rRNA transcript (SSU-rRNA, 5.8S rRNA, LSU-rRNA)"/>
    <property type="evidence" value="ECO:0007669"/>
    <property type="project" value="InterPro"/>
</dbReference>
<dbReference type="InterPro" id="IPR015943">
    <property type="entry name" value="WD40/YVTN_repeat-like_dom_sf"/>
</dbReference>
<dbReference type="AlphaFoldDB" id="A0A0D7AI16"/>
<dbReference type="InterPro" id="IPR036322">
    <property type="entry name" value="WD40_repeat_dom_sf"/>
</dbReference>
<proteinExistence type="predicted"/>
<feature type="compositionally biased region" description="Polar residues" evidence="2">
    <location>
        <begin position="796"/>
        <end position="805"/>
    </location>
</feature>
<feature type="repeat" description="WD" evidence="1">
    <location>
        <begin position="233"/>
        <end position="257"/>
    </location>
</feature>
<evidence type="ECO:0000313" key="3">
    <source>
        <dbReference type="EMBL" id="KIY51389.1"/>
    </source>
</evidence>
<feature type="region of interest" description="Disordered" evidence="2">
    <location>
        <begin position="774"/>
        <end position="809"/>
    </location>
</feature>
<dbReference type="GO" id="GO:0034455">
    <property type="term" value="C:t-UTP complex"/>
    <property type="evidence" value="ECO:0007669"/>
    <property type="project" value="TreeGrafter"/>
</dbReference>
<dbReference type="InterPro" id="IPR001680">
    <property type="entry name" value="WD40_rpt"/>
</dbReference>
<dbReference type="GO" id="GO:0003723">
    <property type="term" value="F:RNA binding"/>
    <property type="evidence" value="ECO:0007669"/>
    <property type="project" value="TreeGrafter"/>
</dbReference>
<dbReference type="EMBL" id="KN881666">
    <property type="protein sequence ID" value="KIY51389.1"/>
    <property type="molecule type" value="Genomic_DNA"/>
</dbReference>
<dbReference type="GO" id="GO:0030686">
    <property type="term" value="C:90S preribosome"/>
    <property type="evidence" value="ECO:0007669"/>
    <property type="project" value="InterPro"/>
</dbReference>
<name>A0A0D7AI16_9AGAR</name>
<evidence type="ECO:0000313" key="4">
    <source>
        <dbReference type="Proteomes" id="UP000054144"/>
    </source>
</evidence>
<protein>
    <submittedName>
        <fullName evidence="3">WD40 repeat-like protein</fullName>
    </submittedName>
</protein>
<dbReference type="PANTHER" id="PTHR44163">
    <property type="entry name" value="U3 SMALL NUCLEOLAR RNA-ASSOCIATED PROTEIN 4 HOMOLOG"/>
    <property type="match status" value="1"/>
</dbReference>
<dbReference type="PROSITE" id="PS50082">
    <property type="entry name" value="WD_REPEATS_2"/>
    <property type="match status" value="1"/>
</dbReference>
<dbReference type="Proteomes" id="UP000054144">
    <property type="component" value="Unassembled WGS sequence"/>
</dbReference>
<dbReference type="SMART" id="SM00320">
    <property type="entry name" value="WD40"/>
    <property type="match status" value="6"/>
</dbReference>
<evidence type="ECO:0000256" key="1">
    <source>
        <dbReference type="PROSITE-ProRule" id="PRU00221"/>
    </source>
</evidence>
<gene>
    <name evidence="3" type="ORF">FISHEDRAFT_37422</name>
</gene>
<dbReference type="GO" id="GO:0032040">
    <property type="term" value="C:small-subunit processome"/>
    <property type="evidence" value="ECO:0007669"/>
    <property type="project" value="TreeGrafter"/>
</dbReference>
<dbReference type="Pfam" id="PF00400">
    <property type="entry name" value="WD40"/>
    <property type="match status" value="3"/>
</dbReference>
<evidence type="ECO:0000256" key="2">
    <source>
        <dbReference type="SAM" id="MobiDB-lite"/>
    </source>
</evidence>
<organism evidence="3 4">
    <name type="scientific">Fistulina hepatica ATCC 64428</name>
    <dbReference type="NCBI Taxonomy" id="1128425"/>
    <lineage>
        <taxon>Eukaryota</taxon>
        <taxon>Fungi</taxon>
        <taxon>Dikarya</taxon>
        <taxon>Basidiomycota</taxon>
        <taxon>Agaricomycotina</taxon>
        <taxon>Agaricomycetes</taxon>
        <taxon>Agaricomycetidae</taxon>
        <taxon>Agaricales</taxon>
        <taxon>Fistulinaceae</taxon>
        <taxon>Fistulina</taxon>
    </lineage>
</organism>
<keyword evidence="4" id="KW-1185">Reference proteome</keyword>